<evidence type="ECO:0000313" key="9">
    <source>
        <dbReference type="EMBL" id="KUM87737.1"/>
    </source>
</evidence>
<comment type="subcellular location">
    <subcellularLocation>
        <location evidence="1">Cell membrane</location>
        <topology evidence="1">Multi-pass membrane protein</topology>
    </subcellularLocation>
</comment>
<keyword evidence="2" id="KW-0813">Transport</keyword>
<dbReference type="Pfam" id="PF00083">
    <property type="entry name" value="Sugar_tr"/>
    <property type="match status" value="1"/>
</dbReference>
<evidence type="ECO:0000256" key="2">
    <source>
        <dbReference type="ARBA" id="ARBA00022448"/>
    </source>
</evidence>
<keyword evidence="4" id="KW-0812">Transmembrane</keyword>
<evidence type="ECO:0000256" key="4">
    <source>
        <dbReference type="ARBA" id="ARBA00022692"/>
    </source>
</evidence>
<dbReference type="InterPro" id="IPR005828">
    <property type="entry name" value="MFS_sugar_transport-like"/>
</dbReference>
<evidence type="ECO:0000256" key="6">
    <source>
        <dbReference type="ARBA" id="ARBA00022989"/>
    </source>
</evidence>
<dbReference type="EMBL" id="LMWM01000014">
    <property type="protein sequence ID" value="KUM87737.1"/>
    <property type="molecule type" value="Genomic_DNA"/>
</dbReference>
<dbReference type="GO" id="GO:0005886">
    <property type="term" value="C:plasma membrane"/>
    <property type="evidence" value="ECO:0007669"/>
    <property type="project" value="UniProtKB-SubCell"/>
</dbReference>
<dbReference type="AlphaFoldDB" id="A0A101N767"/>
<dbReference type="PANTHER" id="PTHR43528:SF1">
    <property type="entry name" value="ALPHA-KETOGLUTARATE PERMEASE"/>
    <property type="match status" value="1"/>
</dbReference>
<evidence type="ECO:0000259" key="8">
    <source>
        <dbReference type="PROSITE" id="PS50850"/>
    </source>
</evidence>
<evidence type="ECO:0000256" key="3">
    <source>
        <dbReference type="ARBA" id="ARBA00022475"/>
    </source>
</evidence>
<keyword evidence="7" id="KW-0472">Membrane</keyword>
<keyword evidence="3" id="KW-1003">Cell membrane</keyword>
<dbReference type="GO" id="GO:0015293">
    <property type="term" value="F:symporter activity"/>
    <property type="evidence" value="ECO:0007669"/>
    <property type="project" value="UniProtKB-KW"/>
</dbReference>
<evidence type="ECO:0000256" key="7">
    <source>
        <dbReference type="ARBA" id="ARBA00023136"/>
    </source>
</evidence>
<protein>
    <recommendedName>
        <fullName evidence="8">Major facilitator superfamily (MFS) profile domain-containing protein</fullName>
    </recommendedName>
</protein>
<dbReference type="InterPro" id="IPR020846">
    <property type="entry name" value="MFS_dom"/>
</dbReference>
<sequence length="76" mass="8257">MGNFVECYEFGVYGCFATIIATRFFTAEGGSEAEALVRAYASFGPAFFFRPVGAALFGRLGDRIGRRPVPIPVIAR</sequence>
<evidence type="ECO:0000256" key="1">
    <source>
        <dbReference type="ARBA" id="ARBA00004651"/>
    </source>
</evidence>
<name>A0A101N767_9ACTN</name>
<dbReference type="Proteomes" id="UP000053039">
    <property type="component" value="Unassembled WGS sequence"/>
</dbReference>
<dbReference type="PROSITE" id="PS50850">
    <property type="entry name" value="MFS"/>
    <property type="match status" value="1"/>
</dbReference>
<comment type="caution">
    <text evidence="9">The sequence shown here is derived from an EMBL/GenBank/DDBJ whole genome shotgun (WGS) entry which is preliminary data.</text>
</comment>
<organism evidence="9 10">
    <name type="scientific">Streptomyces pseudovenezuelae</name>
    <dbReference type="NCBI Taxonomy" id="67350"/>
    <lineage>
        <taxon>Bacteria</taxon>
        <taxon>Bacillati</taxon>
        <taxon>Actinomycetota</taxon>
        <taxon>Actinomycetes</taxon>
        <taxon>Kitasatosporales</taxon>
        <taxon>Streptomycetaceae</taxon>
        <taxon>Streptomyces</taxon>
        <taxon>Streptomyces aurantiacus group</taxon>
    </lineage>
</organism>
<dbReference type="SUPFAM" id="SSF103473">
    <property type="entry name" value="MFS general substrate transporter"/>
    <property type="match status" value="1"/>
</dbReference>
<dbReference type="InterPro" id="IPR036259">
    <property type="entry name" value="MFS_trans_sf"/>
</dbReference>
<proteinExistence type="predicted"/>
<evidence type="ECO:0000313" key="10">
    <source>
        <dbReference type="Proteomes" id="UP000053039"/>
    </source>
</evidence>
<accession>A0A101N767</accession>
<keyword evidence="6" id="KW-1133">Transmembrane helix</keyword>
<reference evidence="9 10" key="1">
    <citation type="submission" date="2015-10" db="EMBL/GenBank/DDBJ databases">
        <title>Draft genome sequence of Streptomyces pseudovenezuelae DSM 40212, type strain for the species Streptomyces pseudovenezuelae.</title>
        <authorList>
            <person name="Ruckert C."/>
            <person name="Winkler A."/>
            <person name="Kalinowski J."/>
            <person name="Kampfer P."/>
            <person name="Glaeser S."/>
        </authorList>
    </citation>
    <scope>NUCLEOTIDE SEQUENCE [LARGE SCALE GENOMIC DNA]</scope>
    <source>
        <strain evidence="9 10">DSM 40212</strain>
    </source>
</reference>
<gene>
    <name evidence="9" type="ORF">AQI94_15745</name>
</gene>
<dbReference type="InterPro" id="IPR051084">
    <property type="entry name" value="H+-coupled_symporters"/>
</dbReference>
<keyword evidence="5" id="KW-0769">Symport</keyword>
<dbReference type="PANTHER" id="PTHR43528">
    <property type="entry name" value="ALPHA-KETOGLUTARATE PERMEASE"/>
    <property type="match status" value="1"/>
</dbReference>
<feature type="domain" description="Major facilitator superfamily (MFS) profile" evidence="8">
    <location>
        <begin position="1"/>
        <end position="76"/>
    </location>
</feature>
<evidence type="ECO:0000256" key="5">
    <source>
        <dbReference type="ARBA" id="ARBA00022847"/>
    </source>
</evidence>
<dbReference type="Gene3D" id="1.20.1250.20">
    <property type="entry name" value="MFS general substrate transporter like domains"/>
    <property type="match status" value="1"/>
</dbReference>